<dbReference type="PANTHER" id="PTHR40036">
    <property type="entry name" value="MACROCIN O-METHYLTRANSFERASE"/>
    <property type="match status" value="1"/>
</dbReference>
<dbReference type="Gene3D" id="3.40.50.150">
    <property type="entry name" value="Vaccinia Virus protein VP39"/>
    <property type="match status" value="1"/>
</dbReference>
<evidence type="ECO:0000313" key="2">
    <source>
        <dbReference type="Proteomes" id="UP000199144"/>
    </source>
</evidence>
<dbReference type="EMBL" id="FOTQ01000001">
    <property type="protein sequence ID" value="SFL51298.1"/>
    <property type="molecule type" value="Genomic_DNA"/>
</dbReference>
<dbReference type="RefSeq" id="WP_093090580.1">
    <property type="nucleotide sequence ID" value="NZ_FOTQ01000001.1"/>
</dbReference>
<reference evidence="1 2" key="1">
    <citation type="submission" date="2016-10" db="EMBL/GenBank/DDBJ databases">
        <authorList>
            <person name="de Groot N.N."/>
        </authorList>
    </citation>
    <scope>NUCLEOTIDE SEQUENCE [LARGE SCALE GENOMIC DNA]</scope>
    <source>
        <strain evidence="1 2">DSM 15283</strain>
    </source>
</reference>
<evidence type="ECO:0000313" key="1">
    <source>
        <dbReference type="EMBL" id="SFL51298.1"/>
    </source>
</evidence>
<proteinExistence type="predicted"/>
<sequence length="251" mass="28297">MFYGNFEGENKARFQEALKTLGELCGPMFAGDNLIGLQRAAGFREDKRFLDALRRNAESNQDLSIAWRIHTLVWAARRALHLPGDFVECGVWKGFSSSVIADYLAFETVDKQLYLYDTFSGIPSELNSENRSNEIYEKETGNDPDALYKHVIRRFSRYPNVRVVRGIVPDTFKTECPDQISLLLIDMNSAASEIAALDALFDKVVSGGLIIFDDYGWTGYAAQRHAENAFMEARQHSILEIPTGQGLVIKQ</sequence>
<dbReference type="SUPFAM" id="SSF53335">
    <property type="entry name" value="S-adenosyl-L-methionine-dependent methyltransferases"/>
    <property type="match status" value="1"/>
</dbReference>
<name>A0A1I4IA94_9RHOB</name>
<dbReference type="GO" id="GO:0008168">
    <property type="term" value="F:methyltransferase activity"/>
    <property type="evidence" value="ECO:0007669"/>
    <property type="project" value="UniProtKB-KW"/>
</dbReference>
<organism evidence="1 2">
    <name type="scientific">Shimia aestuarii</name>
    <dbReference type="NCBI Taxonomy" id="254406"/>
    <lineage>
        <taxon>Bacteria</taxon>
        <taxon>Pseudomonadati</taxon>
        <taxon>Pseudomonadota</taxon>
        <taxon>Alphaproteobacteria</taxon>
        <taxon>Rhodobacterales</taxon>
        <taxon>Roseobacteraceae</taxon>
    </lineage>
</organism>
<keyword evidence="1" id="KW-0808">Transferase</keyword>
<keyword evidence="2" id="KW-1185">Reference proteome</keyword>
<accession>A0A1I4IA94</accession>
<dbReference type="InterPro" id="IPR008884">
    <property type="entry name" value="TylF_MeTrfase"/>
</dbReference>
<dbReference type="PANTHER" id="PTHR40036:SF1">
    <property type="entry name" value="MACROCIN O-METHYLTRANSFERASE"/>
    <property type="match status" value="1"/>
</dbReference>
<dbReference type="Pfam" id="PF05711">
    <property type="entry name" value="TylF"/>
    <property type="match status" value="1"/>
</dbReference>
<keyword evidence="1" id="KW-0489">Methyltransferase</keyword>
<protein>
    <submittedName>
        <fullName evidence="1">Macrocin-O-methyltransferase (TylF)</fullName>
    </submittedName>
</protein>
<dbReference type="STRING" id="254406.SAMN04488042_101515"/>
<dbReference type="AlphaFoldDB" id="A0A1I4IA94"/>
<dbReference type="Proteomes" id="UP000199144">
    <property type="component" value="Unassembled WGS sequence"/>
</dbReference>
<dbReference type="InterPro" id="IPR029063">
    <property type="entry name" value="SAM-dependent_MTases_sf"/>
</dbReference>
<gene>
    <name evidence="1" type="ORF">SAMN04488042_101515</name>
</gene>
<dbReference type="GO" id="GO:0032259">
    <property type="term" value="P:methylation"/>
    <property type="evidence" value="ECO:0007669"/>
    <property type="project" value="UniProtKB-KW"/>
</dbReference>
<dbReference type="OrthoDB" id="9811332at2"/>